<dbReference type="Proteomes" id="UP000494256">
    <property type="component" value="Unassembled WGS sequence"/>
</dbReference>
<dbReference type="OrthoDB" id="6343110at2759"/>
<proteinExistence type="predicted"/>
<protein>
    <submittedName>
        <fullName evidence="1">Uncharacterized protein</fullName>
    </submittedName>
</protein>
<accession>A0A8S1B493</accession>
<organism evidence="1 2">
    <name type="scientific">Arctia plantaginis</name>
    <name type="common">Wood tiger moth</name>
    <name type="synonym">Phalaena plantaginis</name>
    <dbReference type="NCBI Taxonomy" id="874455"/>
    <lineage>
        <taxon>Eukaryota</taxon>
        <taxon>Metazoa</taxon>
        <taxon>Ecdysozoa</taxon>
        <taxon>Arthropoda</taxon>
        <taxon>Hexapoda</taxon>
        <taxon>Insecta</taxon>
        <taxon>Pterygota</taxon>
        <taxon>Neoptera</taxon>
        <taxon>Endopterygota</taxon>
        <taxon>Lepidoptera</taxon>
        <taxon>Glossata</taxon>
        <taxon>Ditrysia</taxon>
        <taxon>Noctuoidea</taxon>
        <taxon>Erebidae</taxon>
        <taxon>Arctiinae</taxon>
        <taxon>Arctia</taxon>
    </lineage>
</organism>
<evidence type="ECO:0000313" key="1">
    <source>
        <dbReference type="EMBL" id="CAB3256486.1"/>
    </source>
</evidence>
<reference evidence="1 2" key="1">
    <citation type="submission" date="2020-04" db="EMBL/GenBank/DDBJ databases">
        <authorList>
            <person name="Wallbank WR R."/>
            <person name="Pardo Diaz C."/>
            <person name="Kozak K."/>
            <person name="Martin S."/>
            <person name="Jiggins C."/>
            <person name="Moest M."/>
            <person name="Warren A I."/>
            <person name="Byers J.R.P. K."/>
            <person name="Montejo-Kovacevich G."/>
            <person name="Yen C E."/>
        </authorList>
    </citation>
    <scope>NUCLEOTIDE SEQUENCE [LARGE SCALE GENOMIC DNA]</scope>
</reference>
<sequence length="99" mass="11446">MDHFDEKKYGITTALLTYPKPQSDPGTDYSKNIQQIMLDVKNLDSRDDYLGYDSDYDYLPFELDMGSPALSYEKMPWFDCPKIEQAESLLDDDSDVSIK</sequence>
<gene>
    <name evidence="1" type="ORF">APLA_LOCUS15602</name>
</gene>
<name>A0A8S1B493_ARCPL</name>
<dbReference type="EMBL" id="CADEBD010000485">
    <property type="protein sequence ID" value="CAB3256486.1"/>
    <property type="molecule type" value="Genomic_DNA"/>
</dbReference>
<evidence type="ECO:0000313" key="2">
    <source>
        <dbReference type="Proteomes" id="UP000494256"/>
    </source>
</evidence>
<dbReference type="AlphaFoldDB" id="A0A8S1B493"/>
<comment type="caution">
    <text evidence="1">The sequence shown here is derived from an EMBL/GenBank/DDBJ whole genome shotgun (WGS) entry which is preliminary data.</text>
</comment>